<feature type="region of interest" description="Disordered" evidence="1">
    <location>
        <begin position="264"/>
        <end position="284"/>
    </location>
</feature>
<dbReference type="AlphaFoldDB" id="A0A2T2ZVZ6"/>
<name>A0A2T2ZVZ6_9PEZI</name>
<evidence type="ECO:0000313" key="2">
    <source>
        <dbReference type="EMBL" id="PSR78091.1"/>
    </source>
</evidence>
<gene>
    <name evidence="2" type="ORF">BD289DRAFT_132066</name>
</gene>
<feature type="compositionally biased region" description="Basic residues" evidence="1">
    <location>
        <begin position="266"/>
        <end position="283"/>
    </location>
</feature>
<dbReference type="OrthoDB" id="3440029at2759"/>
<dbReference type="STRING" id="2025994.A0A2T2ZVZ6"/>
<proteinExistence type="predicted"/>
<protein>
    <submittedName>
        <fullName evidence="2">Uncharacterized protein</fullName>
    </submittedName>
</protein>
<feature type="compositionally biased region" description="Basic and acidic residues" evidence="1">
    <location>
        <begin position="675"/>
        <end position="693"/>
    </location>
</feature>
<feature type="region of interest" description="Disordered" evidence="1">
    <location>
        <begin position="394"/>
        <end position="750"/>
    </location>
</feature>
<feature type="compositionally biased region" description="Low complexity" evidence="1">
    <location>
        <begin position="394"/>
        <end position="424"/>
    </location>
</feature>
<feature type="region of interest" description="Disordered" evidence="1">
    <location>
        <begin position="210"/>
        <end position="229"/>
    </location>
</feature>
<feature type="compositionally biased region" description="Polar residues" evidence="1">
    <location>
        <begin position="730"/>
        <end position="741"/>
    </location>
</feature>
<organism evidence="2 3">
    <name type="scientific">Coniella lustricola</name>
    <dbReference type="NCBI Taxonomy" id="2025994"/>
    <lineage>
        <taxon>Eukaryota</taxon>
        <taxon>Fungi</taxon>
        <taxon>Dikarya</taxon>
        <taxon>Ascomycota</taxon>
        <taxon>Pezizomycotina</taxon>
        <taxon>Sordariomycetes</taxon>
        <taxon>Sordariomycetidae</taxon>
        <taxon>Diaporthales</taxon>
        <taxon>Schizoparmaceae</taxon>
        <taxon>Coniella</taxon>
    </lineage>
</organism>
<dbReference type="Proteomes" id="UP000241462">
    <property type="component" value="Unassembled WGS sequence"/>
</dbReference>
<accession>A0A2T2ZVZ6</accession>
<dbReference type="InParanoid" id="A0A2T2ZVZ6"/>
<evidence type="ECO:0000256" key="1">
    <source>
        <dbReference type="SAM" id="MobiDB-lite"/>
    </source>
</evidence>
<feature type="compositionally biased region" description="Polar residues" evidence="1">
    <location>
        <begin position="538"/>
        <end position="559"/>
    </location>
</feature>
<keyword evidence="3" id="KW-1185">Reference proteome</keyword>
<feature type="compositionally biased region" description="Basic and acidic residues" evidence="1">
    <location>
        <begin position="642"/>
        <end position="657"/>
    </location>
</feature>
<sequence length="802" mass="91121">MGYIGRIIRLVPGHTGLPLFVRAILILLSFLCLHHFCSSSSLSGSPRHLIMAHGFASRNSSHNDLHPGSRRLPGPQQLLNRPMAHTQMPQPGPLAQDSGSYSPFGQNQQQYQQGRLPPSPDQAPHPHPAMILDEVIRLVEEVDLTRQNLTEQDCAERQSTYHVFHIVKSKPQDRHDLDGTELKATWAKCERHPSLSIDQAKIRQEIRRLNKKDKEGKYPTLSKKQQSLGRNAYSQVKKAENDLAAKVGDKRFHVILEQLDWTKKPVSPKHSGRHSRSSRAHASKRSERALIIAYFKICPRPDQSARELYHQRQFEARQMRNGMQQVQQPSARAQQSRGQTNAARPTQPQIYHQQARFGSQEFHEPQVSFQQPLYFQAQQPEMGHQQPLRFQAQQHELVHQQQQSPQPQGPRQQQPLPKLRPLNQGRQGGFQQGDPIGTPPPPLHPHPSFSPTQNHKSSPLPRNPEFPPSRFQETPMHSRNPGHTTDGDLTQPPPDLAEPEHTHPANPPVAMNEHHHNRRHSGRSYNSSLNGSDWHPGSASNSNSTIITEPSLVDSSSPQMPHKLSGFPSMSQGAERFYLNETNGSVQQQTHRPKDRGEPKVYTMTGSDTKIRYAPPGKHENAPGANGLIDARDEYPISAGSSRDDRRRGDRNLERARRQQPSRSHALNRSPSPRGRSDGRDTLPQDHRRKEDSAVPLARVVPRSEVGRQRSLERRLHEDFDRLHLGGHGQDSSLHGAQQNAHSHEPQRRRGVVFAPVEVEDPMLVQEMLRRKDEFPPRKSSLMPRWTASPFVVRRERDSYYH</sequence>
<feature type="compositionally biased region" description="Pro residues" evidence="1">
    <location>
        <begin position="117"/>
        <end position="127"/>
    </location>
</feature>
<feature type="compositionally biased region" description="Polar residues" evidence="1">
    <location>
        <begin position="471"/>
        <end position="483"/>
    </location>
</feature>
<reference evidence="2 3" key="1">
    <citation type="journal article" date="2018" name="Mycol. Prog.">
        <title>Coniella lustricola, a new species from submerged detritus.</title>
        <authorList>
            <person name="Raudabaugh D.B."/>
            <person name="Iturriaga T."/>
            <person name="Carver A."/>
            <person name="Mondo S."/>
            <person name="Pangilinan J."/>
            <person name="Lipzen A."/>
            <person name="He G."/>
            <person name="Amirebrahimi M."/>
            <person name="Grigoriev I.V."/>
            <person name="Miller A.N."/>
        </authorList>
    </citation>
    <scope>NUCLEOTIDE SEQUENCE [LARGE SCALE GENOMIC DNA]</scope>
    <source>
        <strain evidence="2 3">B22-T-1</strain>
    </source>
</reference>
<feature type="region of interest" description="Disordered" evidence="1">
    <location>
        <begin position="58"/>
        <end position="77"/>
    </location>
</feature>
<feature type="compositionally biased region" description="Low complexity" evidence="1">
    <location>
        <begin position="324"/>
        <end position="339"/>
    </location>
</feature>
<evidence type="ECO:0000313" key="3">
    <source>
        <dbReference type="Proteomes" id="UP000241462"/>
    </source>
</evidence>
<dbReference type="EMBL" id="KZ678621">
    <property type="protein sequence ID" value="PSR78091.1"/>
    <property type="molecule type" value="Genomic_DNA"/>
</dbReference>
<feature type="region of interest" description="Disordered" evidence="1">
    <location>
        <begin position="82"/>
        <end position="127"/>
    </location>
</feature>
<feature type="compositionally biased region" description="Polar residues" evidence="1">
    <location>
        <begin position="580"/>
        <end position="590"/>
    </location>
</feature>
<feature type="compositionally biased region" description="Basic and acidic residues" evidence="1">
    <location>
        <begin position="705"/>
        <end position="724"/>
    </location>
</feature>
<feature type="region of interest" description="Disordered" evidence="1">
    <location>
        <begin position="319"/>
        <end position="347"/>
    </location>
</feature>